<organism evidence="5 6">
    <name type="scientific">Neiella marina</name>
    <dbReference type="NCBI Taxonomy" id="508461"/>
    <lineage>
        <taxon>Bacteria</taxon>
        <taxon>Pseudomonadati</taxon>
        <taxon>Pseudomonadota</taxon>
        <taxon>Gammaproteobacteria</taxon>
        <taxon>Alteromonadales</taxon>
        <taxon>Echinimonadaceae</taxon>
        <taxon>Neiella</taxon>
    </lineage>
</organism>
<dbReference type="InterPro" id="IPR050988">
    <property type="entry name" value="Mannitol_DH/Oxidoreductase"/>
</dbReference>
<evidence type="ECO:0000256" key="2">
    <source>
        <dbReference type="ARBA" id="ARBA00023027"/>
    </source>
</evidence>
<comment type="caution">
    <text evidence="5">The sequence shown here is derived from an EMBL/GenBank/DDBJ whole genome shotgun (WGS) entry which is preliminary data.</text>
</comment>
<proteinExistence type="predicted"/>
<evidence type="ECO:0000313" key="6">
    <source>
        <dbReference type="Proteomes" id="UP000619743"/>
    </source>
</evidence>
<keyword evidence="1" id="KW-0560">Oxidoreductase</keyword>
<evidence type="ECO:0000256" key="1">
    <source>
        <dbReference type="ARBA" id="ARBA00023002"/>
    </source>
</evidence>
<evidence type="ECO:0000259" key="3">
    <source>
        <dbReference type="Pfam" id="PF01232"/>
    </source>
</evidence>
<dbReference type="PANTHER" id="PTHR43362">
    <property type="entry name" value="MANNITOL DEHYDROGENASE DSF1-RELATED"/>
    <property type="match status" value="1"/>
</dbReference>
<dbReference type="PANTHER" id="PTHR43362:SF1">
    <property type="entry name" value="MANNITOL DEHYDROGENASE 2-RELATED"/>
    <property type="match status" value="1"/>
</dbReference>
<dbReference type="Gene3D" id="1.10.1040.10">
    <property type="entry name" value="N-(1-d-carboxylethyl)-l-norvaline Dehydrogenase, domain 2"/>
    <property type="match status" value="1"/>
</dbReference>
<dbReference type="InterPro" id="IPR013118">
    <property type="entry name" value="Mannitol_DH_C"/>
</dbReference>
<gene>
    <name evidence="5" type="ORF">GCM10011369_29440</name>
</gene>
<keyword evidence="2" id="KW-0520">NAD</keyword>
<dbReference type="Proteomes" id="UP000619743">
    <property type="component" value="Unassembled WGS sequence"/>
</dbReference>
<sequence>MVDKLVTQMTTTTEVNLESLGFNEKTSFDRSKLETNIVHIGFGAFHRGHQAVYNDLTNDQSDKLWGICEINMFGGPELIADLQAQQHLFSVVERSADSMVSRLIRSVTESIHTPVDGIQAAIDKLAEPQVKIVSLTITEKGYCSDPQSGQLDINNGLIQHDLNNPQTPQSALGLITEALRVRRDKGLAPFSVLSCDNIPENGLLTKEAVLSFAKQLDSALAAWIEQNVTFPSTMVDRIVPAMTDDAFAVIDECIGYRDPCGIVCEDYRQWVIEDNFVAGRPDWDKAGAMFVADVLPYEEMKLRMLNGSHSFLAYNGFLAGYDFIYQCMEDSDFRATTLRLMLEEQAKSLNPSLKVDLEQYASLLIGRFSNPNIKHKTAQIAMDGTQKLPQRAIDPMLTLLERGITPTCQPLLIAGWATFVINAVSNGDDLVDPMAEQLKQAVNSATTAEEQLEALLALEQIFGQHPQSNETFAALIKAAFVNLQETGIKGLVHSVSKGNK</sequence>
<dbReference type="SUPFAM" id="SSF48179">
    <property type="entry name" value="6-phosphogluconate dehydrogenase C-terminal domain-like"/>
    <property type="match status" value="1"/>
</dbReference>
<protein>
    <submittedName>
        <fullName evidence="5">Fructuronate reductase</fullName>
    </submittedName>
</protein>
<dbReference type="PROSITE" id="PS00974">
    <property type="entry name" value="MANNITOL_DHGENASE"/>
    <property type="match status" value="1"/>
</dbReference>
<evidence type="ECO:0000259" key="4">
    <source>
        <dbReference type="Pfam" id="PF08125"/>
    </source>
</evidence>
<dbReference type="InterPro" id="IPR000669">
    <property type="entry name" value="Mannitol_DH"/>
</dbReference>
<dbReference type="InterPro" id="IPR013131">
    <property type="entry name" value="Mannitol_DH_N"/>
</dbReference>
<keyword evidence="6" id="KW-1185">Reference proteome</keyword>
<dbReference type="SUPFAM" id="SSF51735">
    <property type="entry name" value="NAD(P)-binding Rossmann-fold domains"/>
    <property type="match status" value="1"/>
</dbReference>
<dbReference type="Gene3D" id="3.40.50.720">
    <property type="entry name" value="NAD(P)-binding Rossmann-like Domain"/>
    <property type="match status" value="1"/>
</dbReference>
<feature type="domain" description="Mannitol dehydrogenase N-terminal" evidence="3">
    <location>
        <begin position="36"/>
        <end position="285"/>
    </location>
</feature>
<dbReference type="AlphaFoldDB" id="A0A8J2U857"/>
<dbReference type="Pfam" id="PF01232">
    <property type="entry name" value="Mannitol_dh"/>
    <property type="match status" value="1"/>
</dbReference>
<dbReference type="GO" id="GO:0019594">
    <property type="term" value="P:mannitol metabolic process"/>
    <property type="evidence" value="ECO:0007669"/>
    <property type="project" value="InterPro"/>
</dbReference>
<reference evidence="6" key="1">
    <citation type="journal article" date="2019" name="Int. J. Syst. Evol. Microbiol.">
        <title>The Global Catalogue of Microorganisms (GCM) 10K type strain sequencing project: providing services to taxonomists for standard genome sequencing and annotation.</title>
        <authorList>
            <consortium name="The Broad Institute Genomics Platform"/>
            <consortium name="The Broad Institute Genome Sequencing Center for Infectious Disease"/>
            <person name="Wu L."/>
            <person name="Ma J."/>
        </authorList>
    </citation>
    <scope>NUCLEOTIDE SEQUENCE [LARGE SCALE GENOMIC DNA]</scope>
    <source>
        <strain evidence="6">CGMCC 1.10130</strain>
    </source>
</reference>
<feature type="domain" description="Mannitol dehydrogenase C-terminal" evidence="4">
    <location>
        <begin position="293"/>
        <end position="479"/>
    </location>
</feature>
<dbReference type="GO" id="GO:0016616">
    <property type="term" value="F:oxidoreductase activity, acting on the CH-OH group of donors, NAD or NADP as acceptor"/>
    <property type="evidence" value="ECO:0007669"/>
    <property type="project" value="TreeGrafter"/>
</dbReference>
<name>A0A8J2U857_9GAMM</name>
<dbReference type="PRINTS" id="PR00084">
    <property type="entry name" value="MTLDHDRGNASE"/>
</dbReference>
<dbReference type="InterPro" id="IPR036291">
    <property type="entry name" value="NAD(P)-bd_dom_sf"/>
</dbReference>
<dbReference type="InterPro" id="IPR008927">
    <property type="entry name" value="6-PGluconate_DH-like_C_sf"/>
</dbReference>
<evidence type="ECO:0000313" key="5">
    <source>
        <dbReference type="EMBL" id="GGA85513.1"/>
    </source>
</evidence>
<accession>A0A8J2U857</accession>
<dbReference type="EMBL" id="BMDX01000018">
    <property type="protein sequence ID" value="GGA85513.1"/>
    <property type="molecule type" value="Genomic_DNA"/>
</dbReference>
<dbReference type="InterPro" id="IPR023027">
    <property type="entry name" value="Mannitol_DH_CS"/>
</dbReference>
<dbReference type="Pfam" id="PF08125">
    <property type="entry name" value="Mannitol_dh_C"/>
    <property type="match status" value="1"/>
</dbReference>
<dbReference type="InterPro" id="IPR013328">
    <property type="entry name" value="6PGD_dom2"/>
</dbReference>